<dbReference type="InterPro" id="IPR021122">
    <property type="entry name" value="RNA_ligase_dom_REL/Rnl2"/>
</dbReference>
<dbReference type="Gene3D" id="3.30.470.30">
    <property type="entry name" value="DNA ligase/mRNA capping enzyme"/>
    <property type="match status" value="1"/>
</dbReference>
<feature type="domain" description="RNA ligase" evidence="1">
    <location>
        <begin position="38"/>
        <end position="247"/>
    </location>
</feature>
<comment type="caution">
    <text evidence="2">The sequence shown here is derived from an EMBL/GenBank/DDBJ whole genome shotgun (WGS) entry which is preliminary data.</text>
</comment>
<evidence type="ECO:0000313" key="2">
    <source>
        <dbReference type="EMBL" id="GJD90661.1"/>
    </source>
</evidence>
<dbReference type="PANTHER" id="PTHR43883:SF1">
    <property type="entry name" value="GLUCONOKINASE"/>
    <property type="match status" value="1"/>
</dbReference>
<name>A0AAV4ZRF8_9HYPH</name>
<dbReference type="InterPro" id="IPR052732">
    <property type="entry name" value="Cell-binding_unc_protein"/>
</dbReference>
<dbReference type="EMBL" id="BPQO01000020">
    <property type="protein sequence ID" value="GJD90661.1"/>
    <property type="molecule type" value="Genomic_DNA"/>
</dbReference>
<accession>A0AAV4ZRF8</accession>
<dbReference type="Pfam" id="PF09414">
    <property type="entry name" value="RNA_ligase"/>
    <property type="match status" value="1"/>
</dbReference>
<keyword evidence="3" id="KW-1185">Reference proteome</keyword>
<reference evidence="2" key="2">
    <citation type="submission" date="2021-08" db="EMBL/GenBank/DDBJ databases">
        <authorList>
            <person name="Tani A."/>
            <person name="Ola A."/>
            <person name="Ogura Y."/>
            <person name="Katsura K."/>
            <person name="Hayashi T."/>
        </authorList>
    </citation>
    <scope>NUCLEOTIDE SEQUENCE</scope>
    <source>
        <strain evidence="2">DSM 16372</strain>
    </source>
</reference>
<proteinExistence type="predicted"/>
<protein>
    <recommendedName>
        <fullName evidence="1">RNA ligase domain-containing protein</fullName>
    </recommendedName>
</protein>
<evidence type="ECO:0000313" key="3">
    <source>
        <dbReference type="Proteomes" id="UP001055247"/>
    </source>
</evidence>
<reference evidence="2" key="1">
    <citation type="journal article" date="2016" name="Front. Microbiol.">
        <title>Genome Sequence of the Piezophilic, Mesophilic Sulfate-Reducing Bacterium Desulfovibrio indicus J2T.</title>
        <authorList>
            <person name="Cao J."/>
            <person name="Maignien L."/>
            <person name="Shao Z."/>
            <person name="Alain K."/>
            <person name="Jebbar M."/>
        </authorList>
    </citation>
    <scope>NUCLEOTIDE SEQUENCE</scope>
    <source>
        <strain evidence="2">DSM 16372</strain>
    </source>
</reference>
<sequence length="299" mass="34426">MDGLIKYPRTRHIKGSGLQKGDEDLEVVDIARYKGCRLIVEEKVDGSNTRFGFDAGGEIFAGSRGHLIDLSRRDVHRERQWNRFKDWLAIHADTLLAVFEDRYRPFGEWCFAAHTSFYDTLPHWWFEFDIFDRSREAFLGTDERRALLKDLPVVSVPVIYDGPAISFEHLMSIVPPRAPDHPDHGRSWTEASLYKSLDWQDALDRSIRREGLDPARNVHHFEPTRAAEGLYLKIEEDGVVKERFKLVRPDFTQAVLASDDHWHNRPIVPNVLVPGADIYASALHWLAPAQVPEPESPRP</sequence>
<gene>
    <name evidence="2" type="ORF">BHAOGJBA_4203</name>
</gene>
<organism evidence="2 3">
    <name type="scientific">Methylobacterium hispanicum</name>
    <dbReference type="NCBI Taxonomy" id="270350"/>
    <lineage>
        <taxon>Bacteria</taxon>
        <taxon>Pseudomonadati</taxon>
        <taxon>Pseudomonadota</taxon>
        <taxon>Alphaproteobacteria</taxon>
        <taxon>Hyphomicrobiales</taxon>
        <taxon>Methylobacteriaceae</taxon>
        <taxon>Methylobacterium</taxon>
    </lineage>
</organism>
<dbReference type="Proteomes" id="UP001055247">
    <property type="component" value="Unassembled WGS sequence"/>
</dbReference>
<dbReference type="AlphaFoldDB" id="A0AAV4ZRF8"/>
<dbReference type="RefSeq" id="WP_238230807.1">
    <property type="nucleotide sequence ID" value="NZ_BPQO01000020.1"/>
</dbReference>
<evidence type="ECO:0000259" key="1">
    <source>
        <dbReference type="Pfam" id="PF09414"/>
    </source>
</evidence>
<dbReference type="PANTHER" id="PTHR43883">
    <property type="entry name" value="SLR0207 PROTEIN"/>
    <property type="match status" value="1"/>
</dbReference>
<dbReference type="SUPFAM" id="SSF56091">
    <property type="entry name" value="DNA ligase/mRNA capping enzyme, catalytic domain"/>
    <property type="match status" value="1"/>
</dbReference>